<keyword evidence="1" id="KW-0812">Transmembrane</keyword>
<dbReference type="EMBL" id="BFAV01000157">
    <property type="protein sequence ID" value="GBF35146.1"/>
    <property type="molecule type" value="Genomic_DNA"/>
</dbReference>
<dbReference type="AlphaFoldDB" id="A0A2L2XLH5"/>
<reference evidence="3" key="1">
    <citation type="submission" date="2018-02" db="EMBL/GenBank/DDBJ databases">
        <title>Genome sequence of Desulfocucumis palustris strain NAW-5.</title>
        <authorList>
            <person name="Watanabe M."/>
            <person name="Kojima H."/>
            <person name="Fukui M."/>
        </authorList>
    </citation>
    <scope>NUCLEOTIDE SEQUENCE [LARGE SCALE GENOMIC DNA]</scope>
    <source>
        <strain evidence="3">NAW-5</strain>
    </source>
</reference>
<dbReference type="Proteomes" id="UP000239549">
    <property type="component" value="Unassembled WGS sequence"/>
</dbReference>
<keyword evidence="3" id="KW-1185">Reference proteome</keyword>
<feature type="transmembrane region" description="Helical" evidence="1">
    <location>
        <begin position="12"/>
        <end position="28"/>
    </location>
</feature>
<sequence>MISLWQISFNVYYLLLSFSGGLVQYNFIKPVEQLNIDYMQKRGEKKAKIINFYPFAGAW</sequence>
<evidence type="ECO:0000313" key="2">
    <source>
        <dbReference type="EMBL" id="GBF35146.1"/>
    </source>
</evidence>
<comment type="caution">
    <text evidence="2">The sequence shown here is derived from an EMBL/GenBank/DDBJ whole genome shotgun (WGS) entry which is preliminary data.</text>
</comment>
<proteinExistence type="predicted"/>
<organism evidence="2 3">
    <name type="scientific">Desulfocucumis palustris</name>
    <dbReference type="NCBI Taxonomy" id="1898651"/>
    <lineage>
        <taxon>Bacteria</taxon>
        <taxon>Bacillati</taxon>
        <taxon>Bacillota</taxon>
        <taxon>Clostridia</taxon>
        <taxon>Eubacteriales</taxon>
        <taxon>Desulfocucumaceae</taxon>
        <taxon>Desulfocucumis</taxon>
    </lineage>
</organism>
<keyword evidence="1" id="KW-1133">Transmembrane helix</keyword>
<name>A0A2L2XLH5_9FIRM</name>
<gene>
    <name evidence="2" type="ORF">DCCM_4269</name>
</gene>
<accession>A0A2L2XLH5</accession>
<keyword evidence="1" id="KW-0472">Membrane</keyword>
<evidence type="ECO:0000256" key="1">
    <source>
        <dbReference type="SAM" id="Phobius"/>
    </source>
</evidence>
<evidence type="ECO:0000313" key="3">
    <source>
        <dbReference type="Proteomes" id="UP000239549"/>
    </source>
</evidence>
<protein>
    <submittedName>
        <fullName evidence="2">Uncharacterized protein</fullName>
    </submittedName>
</protein>